<name>A0A2J6QEE0_9HELO</name>
<accession>A0A2J6QEE0</accession>
<evidence type="ECO:0000313" key="3">
    <source>
        <dbReference type="Proteomes" id="UP000235672"/>
    </source>
</evidence>
<protein>
    <recommendedName>
        <fullName evidence="1">2EXR domain-containing protein</fullName>
    </recommendedName>
</protein>
<dbReference type="EMBL" id="KZ613472">
    <property type="protein sequence ID" value="PMD24632.1"/>
    <property type="molecule type" value="Genomic_DNA"/>
</dbReference>
<dbReference type="Proteomes" id="UP000235672">
    <property type="component" value="Unassembled WGS sequence"/>
</dbReference>
<keyword evidence="3" id="KW-1185">Reference proteome</keyword>
<organism evidence="2 3">
    <name type="scientific">Hyaloscypha hepaticicola</name>
    <dbReference type="NCBI Taxonomy" id="2082293"/>
    <lineage>
        <taxon>Eukaryota</taxon>
        <taxon>Fungi</taxon>
        <taxon>Dikarya</taxon>
        <taxon>Ascomycota</taxon>
        <taxon>Pezizomycotina</taxon>
        <taxon>Leotiomycetes</taxon>
        <taxon>Helotiales</taxon>
        <taxon>Hyaloscyphaceae</taxon>
        <taxon>Hyaloscypha</taxon>
    </lineage>
</organism>
<dbReference type="PANTHER" id="PTHR35910">
    <property type="entry name" value="2EXR DOMAIN-CONTAINING PROTEIN"/>
    <property type="match status" value="1"/>
</dbReference>
<gene>
    <name evidence="2" type="ORF">NA56DRAFT_493711</name>
</gene>
<dbReference type="PANTHER" id="PTHR35910:SF1">
    <property type="entry name" value="2EXR DOMAIN-CONTAINING PROTEIN"/>
    <property type="match status" value="1"/>
</dbReference>
<dbReference type="OrthoDB" id="3596450at2759"/>
<reference evidence="2 3" key="1">
    <citation type="submission" date="2016-05" db="EMBL/GenBank/DDBJ databases">
        <title>A degradative enzymes factory behind the ericoid mycorrhizal symbiosis.</title>
        <authorList>
            <consortium name="DOE Joint Genome Institute"/>
            <person name="Martino E."/>
            <person name="Morin E."/>
            <person name="Grelet G."/>
            <person name="Kuo A."/>
            <person name="Kohler A."/>
            <person name="Daghino S."/>
            <person name="Barry K."/>
            <person name="Choi C."/>
            <person name="Cichocki N."/>
            <person name="Clum A."/>
            <person name="Copeland A."/>
            <person name="Hainaut M."/>
            <person name="Haridas S."/>
            <person name="Labutti K."/>
            <person name="Lindquist E."/>
            <person name="Lipzen A."/>
            <person name="Khouja H.-R."/>
            <person name="Murat C."/>
            <person name="Ohm R."/>
            <person name="Olson A."/>
            <person name="Spatafora J."/>
            <person name="Veneault-Fourrey C."/>
            <person name="Henrissat B."/>
            <person name="Grigoriev I."/>
            <person name="Martin F."/>
            <person name="Perotto S."/>
        </authorList>
    </citation>
    <scope>NUCLEOTIDE SEQUENCE [LARGE SCALE GENOMIC DNA]</scope>
    <source>
        <strain evidence="2 3">UAMH 7357</strain>
    </source>
</reference>
<dbReference type="InterPro" id="IPR045518">
    <property type="entry name" value="2EXR"/>
</dbReference>
<evidence type="ECO:0000313" key="2">
    <source>
        <dbReference type="EMBL" id="PMD24632.1"/>
    </source>
</evidence>
<proteinExistence type="predicted"/>
<dbReference type="Pfam" id="PF20150">
    <property type="entry name" value="2EXR"/>
    <property type="match status" value="1"/>
</dbReference>
<sequence>MGLAILPELNGWVPDFGILGQVRSNSSHSSSPQQEMSPFRNLMGRFASRPVLPESVSMSDLSAKNYDSDASATHMSEPKPLDARHYFPKLPVELQLQIWEAAAKQEPGDGSRVFSLTPSSHRFAITLQDVSTLYTVTCQRRPLPVVFQICKNSREAAKRQYVLLPTDIATRRGVRRMLYAHKIHDTMFFHFPSHYKLLRATFGTELNNLGKPGYIRPEPTRLFFQYMANFRHIAVDWDIWWAFQGFNYLPLQWPRVLPSVSEILIVLSIEHTLKVPLFFRSVTPGTLRGQSAAVVMSMVDENIEAFRLEHPDLQHPTIKVVAFSEANESSHGDEAFLGSMRSFKVGSPPNVSCHNLAL</sequence>
<dbReference type="AlphaFoldDB" id="A0A2J6QEE0"/>
<feature type="domain" description="2EXR" evidence="1">
    <location>
        <begin position="85"/>
        <end position="186"/>
    </location>
</feature>
<evidence type="ECO:0000259" key="1">
    <source>
        <dbReference type="Pfam" id="PF20150"/>
    </source>
</evidence>